<dbReference type="HAMAP" id="MF_01547">
    <property type="entry name" value="RNA_methyltr_E"/>
    <property type="match status" value="1"/>
</dbReference>
<name>A0A1K1LEX9_9BACT</name>
<keyword evidence="2 11" id="KW-0489">Methyltransferase</keyword>
<dbReference type="RefSeq" id="WP_072334782.1">
    <property type="nucleotide sequence ID" value="NZ_CALJDE010000058.1"/>
</dbReference>
<proteinExistence type="inferred from homology"/>
<dbReference type="SUPFAM" id="SSF53335">
    <property type="entry name" value="S-adenosyl-L-methionine-dependent methyltransferases"/>
    <property type="match status" value="1"/>
</dbReference>
<evidence type="ECO:0000256" key="2">
    <source>
        <dbReference type="ARBA" id="ARBA00022603"/>
    </source>
</evidence>
<comment type="catalytic activity">
    <reaction evidence="10 11">
        <text>uridine(2552) in 23S rRNA + S-adenosyl-L-methionine = 2'-O-methyluridine(2552) in 23S rRNA + S-adenosyl-L-homocysteine + H(+)</text>
        <dbReference type="Rhea" id="RHEA:42720"/>
        <dbReference type="Rhea" id="RHEA-COMP:10202"/>
        <dbReference type="Rhea" id="RHEA-COMP:10203"/>
        <dbReference type="ChEBI" id="CHEBI:15378"/>
        <dbReference type="ChEBI" id="CHEBI:57856"/>
        <dbReference type="ChEBI" id="CHEBI:59789"/>
        <dbReference type="ChEBI" id="CHEBI:65315"/>
        <dbReference type="ChEBI" id="CHEBI:74478"/>
        <dbReference type="EC" id="2.1.1.166"/>
    </reaction>
</comment>
<dbReference type="InterPro" id="IPR002877">
    <property type="entry name" value="RNA_MeTrfase_FtsJ_dom"/>
</dbReference>
<feature type="domain" description="Ribosomal RNA methyltransferase FtsJ" evidence="14">
    <location>
        <begin position="17"/>
        <end position="194"/>
    </location>
</feature>
<dbReference type="OrthoDB" id="9790080at2"/>
<dbReference type="InterPro" id="IPR050082">
    <property type="entry name" value="RNA_methyltr_RlmE"/>
</dbReference>
<evidence type="ECO:0000256" key="8">
    <source>
        <dbReference type="ARBA" id="ARBA00041995"/>
    </source>
</evidence>
<feature type="region of interest" description="Disordered" evidence="13">
    <location>
        <begin position="199"/>
        <end position="220"/>
    </location>
</feature>
<dbReference type="EMBL" id="LT630450">
    <property type="protein sequence ID" value="SFV73261.1"/>
    <property type="molecule type" value="Genomic_DNA"/>
</dbReference>
<keyword evidence="4 11" id="KW-0949">S-adenosyl-L-methionine</keyword>
<organism evidence="15 16">
    <name type="scientific">Desulfovibrio piger</name>
    <dbReference type="NCBI Taxonomy" id="901"/>
    <lineage>
        <taxon>Bacteria</taxon>
        <taxon>Pseudomonadati</taxon>
        <taxon>Thermodesulfobacteriota</taxon>
        <taxon>Desulfovibrionia</taxon>
        <taxon>Desulfovibrionales</taxon>
        <taxon>Desulfovibrionaceae</taxon>
        <taxon>Desulfovibrio</taxon>
    </lineage>
</organism>
<evidence type="ECO:0000313" key="16">
    <source>
        <dbReference type="Proteomes" id="UP000186323"/>
    </source>
</evidence>
<dbReference type="Proteomes" id="UP000186323">
    <property type="component" value="Chromosome I"/>
</dbReference>
<dbReference type="InterPro" id="IPR015507">
    <property type="entry name" value="rRNA-MeTfrase_E"/>
</dbReference>
<gene>
    <name evidence="11" type="primary">rlmE</name>
    <name evidence="11" type="synonym">ftsJ</name>
    <name evidence="11" type="synonym">rrmJ</name>
    <name evidence="15" type="ORF">DESPIGER_1415</name>
</gene>
<dbReference type="GO" id="GO:0005737">
    <property type="term" value="C:cytoplasm"/>
    <property type="evidence" value="ECO:0007669"/>
    <property type="project" value="UniProtKB-SubCell"/>
</dbReference>
<evidence type="ECO:0000256" key="3">
    <source>
        <dbReference type="ARBA" id="ARBA00022679"/>
    </source>
</evidence>
<keyword evidence="3 11" id="KW-0808">Transferase</keyword>
<dbReference type="GO" id="GO:0008650">
    <property type="term" value="F:rRNA (uridine-2'-O-)-methyltransferase activity"/>
    <property type="evidence" value="ECO:0007669"/>
    <property type="project" value="UniProtKB-UniRule"/>
</dbReference>
<evidence type="ECO:0000256" key="4">
    <source>
        <dbReference type="ARBA" id="ARBA00022691"/>
    </source>
</evidence>
<evidence type="ECO:0000256" key="11">
    <source>
        <dbReference type="HAMAP-Rule" id="MF_01547"/>
    </source>
</evidence>
<sequence length="220" mass="24455">MKEYRDHYFLKAKRENYPARSVYKLKELDAKFKLFRQGMRVLDLGAAPGSWSLGAAEKVGPRGLVLGCDIQTTETAFPPQVTFMQEDVFNRSDAFEARLREMGPFDVVMSDMAPRTTGTKFTDQARSLELACEALEVARLHLKPGGSFIVKIFMGPDIQEMLQPMRRAFKAVKSFKPKSSRAESKETFFVGMGFRAEARPAAQDAGTDGAADTGREPGAL</sequence>
<dbReference type="EC" id="2.1.1.166" evidence="6 11"/>
<reference evidence="16" key="1">
    <citation type="submission" date="2016-10" db="EMBL/GenBank/DDBJ databases">
        <authorList>
            <person name="Wegmann U."/>
        </authorList>
    </citation>
    <scope>NUCLEOTIDE SEQUENCE [LARGE SCALE GENOMIC DNA]</scope>
</reference>
<dbReference type="PIRSF" id="PIRSF005461">
    <property type="entry name" value="23S_rRNA_mtase"/>
    <property type="match status" value="1"/>
</dbReference>
<dbReference type="Gene3D" id="3.40.50.150">
    <property type="entry name" value="Vaccinia Virus protein VP39"/>
    <property type="match status" value="1"/>
</dbReference>
<evidence type="ECO:0000256" key="12">
    <source>
        <dbReference type="PIRSR" id="PIRSR005461-1"/>
    </source>
</evidence>
<comment type="subcellular location">
    <subcellularLocation>
        <location evidence="11">Cytoplasm</location>
    </subcellularLocation>
</comment>
<keyword evidence="16" id="KW-1185">Reference proteome</keyword>
<evidence type="ECO:0000313" key="15">
    <source>
        <dbReference type="EMBL" id="SFV73261.1"/>
    </source>
</evidence>
<feature type="binding site" evidence="11">
    <location>
        <position position="87"/>
    </location>
    <ligand>
        <name>S-adenosyl-L-methionine</name>
        <dbReference type="ChEBI" id="CHEBI:59789"/>
    </ligand>
</feature>
<evidence type="ECO:0000259" key="14">
    <source>
        <dbReference type="Pfam" id="PF01728"/>
    </source>
</evidence>
<dbReference type="Pfam" id="PF01728">
    <property type="entry name" value="FtsJ"/>
    <property type="match status" value="1"/>
</dbReference>
<dbReference type="CDD" id="cd02440">
    <property type="entry name" value="AdoMet_MTases"/>
    <property type="match status" value="1"/>
</dbReference>
<feature type="binding site" evidence="11">
    <location>
        <position position="51"/>
    </location>
    <ligand>
        <name>S-adenosyl-L-methionine</name>
        <dbReference type="ChEBI" id="CHEBI:59789"/>
    </ligand>
</feature>
<evidence type="ECO:0000256" key="10">
    <source>
        <dbReference type="ARBA" id="ARBA00048970"/>
    </source>
</evidence>
<dbReference type="InterPro" id="IPR029063">
    <property type="entry name" value="SAM-dependent_MTases_sf"/>
</dbReference>
<evidence type="ECO:0000256" key="1">
    <source>
        <dbReference type="ARBA" id="ARBA00022552"/>
    </source>
</evidence>
<comment type="function">
    <text evidence="5 11">Specifically methylates the uridine in position 2552 of 23S rRNA at the 2'-O position of the ribose in the fully assembled 50S ribosomal subunit.</text>
</comment>
<keyword evidence="15" id="KW-0346">Stress response</keyword>
<evidence type="ECO:0000256" key="6">
    <source>
        <dbReference type="ARBA" id="ARBA00038861"/>
    </source>
</evidence>
<feature type="binding site" evidence="11">
    <location>
        <position position="69"/>
    </location>
    <ligand>
        <name>S-adenosyl-L-methionine</name>
        <dbReference type="ChEBI" id="CHEBI:59789"/>
    </ligand>
</feature>
<dbReference type="PANTHER" id="PTHR10920">
    <property type="entry name" value="RIBOSOMAL RNA METHYLTRANSFERASE"/>
    <property type="match status" value="1"/>
</dbReference>
<feature type="binding site" evidence="11">
    <location>
        <position position="49"/>
    </location>
    <ligand>
        <name>S-adenosyl-L-methionine</name>
        <dbReference type="ChEBI" id="CHEBI:59789"/>
    </ligand>
</feature>
<accession>A0A1K1LEX9</accession>
<evidence type="ECO:0000256" key="7">
    <source>
        <dbReference type="ARBA" id="ARBA00041129"/>
    </source>
</evidence>
<feature type="active site" description="Proton acceptor" evidence="11 12">
    <location>
        <position position="151"/>
    </location>
</feature>
<protein>
    <recommendedName>
        <fullName evidence="7 11">Ribosomal RNA large subunit methyltransferase E</fullName>
        <ecNumber evidence="6 11">2.1.1.166</ecNumber>
    </recommendedName>
    <alternativeName>
        <fullName evidence="9 11">23S rRNA Um2552 methyltransferase</fullName>
    </alternativeName>
    <alternativeName>
        <fullName evidence="8 11">rRNA (uridine-2'-O-)-methyltransferase</fullName>
    </alternativeName>
</protein>
<dbReference type="PANTHER" id="PTHR10920:SF18">
    <property type="entry name" value="RRNA METHYLTRANSFERASE 2, MITOCHONDRIAL"/>
    <property type="match status" value="1"/>
</dbReference>
<dbReference type="KEGG" id="dpg:DESPIGER_1415"/>
<evidence type="ECO:0000256" key="13">
    <source>
        <dbReference type="SAM" id="MobiDB-lite"/>
    </source>
</evidence>
<evidence type="ECO:0000256" key="9">
    <source>
        <dbReference type="ARBA" id="ARBA00042745"/>
    </source>
</evidence>
<dbReference type="AlphaFoldDB" id="A0A1K1LEX9"/>
<comment type="similarity">
    <text evidence="11">Belongs to the class I-like SAM-binding methyltransferase superfamily. RNA methyltransferase RlmE family.</text>
</comment>
<evidence type="ECO:0000256" key="5">
    <source>
        <dbReference type="ARBA" id="ARBA00037569"/>
    </source>
</evidence>
<keyword evidence="11" id="KW-0963">Cytoplasm</keyword>
<keyword evidence="1 11" id="KW-0698">rRNA processing</keyword>
<feature type="binding site" evidence="11">
    <location>
        <position position="111"/>
    </location>
    <ligand>
        <name>S-adenosyl-L-methionine</name>
        <dbReference type="ChEBI" id="CHEBI:59789"/>
    </ligand>
</feature>
<feature type="compositionally biased region" description="Low complexity" evidence="13">
    <location>
        <begin position="201"/>
        <end position="212"/>
    </location>
</feature>